<name>A0A812I6L2_9DINO</name>
<sequence>MGGSQPAQAGHPGPEDPQGHISTPNGPIPMSEFKRLKHLHHQDPSRYPDPKVSLGLRDTSYISVNGHLQTRQRDQHDQNDQAPAGSLRPENLHAAEGELQDGASWSSSWHYGLFGQTSRFDVHDASQRGQGSS</sequence>
<comment type="caution">
    <text evidence="2">The sequence shown here is derived from an EMBL/GenBank/DDBJ whole genome shotgun (WGS) entry which is preliminary data.</text>
</comment>
<feature type="compositionally biased region" description="Polar residues" evidence="1">
    <location>
        <begin position="60"/>
        <end position="69"/>
    </location>
</feature>
<organism evidence="2 3">
    <name type="scientific">Symbiodinium natans</name>
    <dbReference type="NCBI Taxonomy" id="878477"/>
    <lineage>
        <taxon>Eukaryota</taxon>
        <taxon>Sar</taxon>
        <taxon>Alveolata</taxon>
        <taxon>Dinophyceae</taxon>
        <taxon>Suessiales</taxon>
        <taxon>Symbiodiniaceae</taxon>
        <taxon>Symbiodinium</taxon>
    </lineage>
</organism>
<gene>
    <name evidence="2" type="ORF">SNAT2548_LOCUS3186</name>
</gene>
<feature type="region of interest" description="Disordered" evidence="1">
    <location>
        <begin position="1"/>
        <end position="100"/>
    </location>
</feature>
<proteinExistence type="predicted"/>
<dbReference type="AlphaFoldDB" id="A0A812I6L2"/>
<accession>A0A812I6L2</accession>
<protein>
    <submittedName>
        <fullName evidence="2">Uncharacterized protein</fullName>
    </submittedName>
</protein>
<keyword evidence="3" id="KW-1185">Reference proteome</keyword>
<evidence type="ECO:0000256" key="1">
    <source>
        <dbReference type="SAM" id="MobiDB-lite"/>
    </source>
</evidence>
<evidence type="ECO:0000313" key="2">
    <source>
        <dbReference type="EMBL" id="CAE7025518.1"/>
    </source>
</evidence>
<dbReference type="EMBL" id="CAJNDS010000194">
    <property type="protein sequence ID" value="CAE7025518.1"/>
    <property type="molecule type" value="Genomic_DNA"/>
</dbReference>
<reference evidence="2" key="1">
    <citation type="submission" date="2021-02" db="EMBL/GenBank/DDBJ databases">
        <authorList>
            <person name="Dougan E. K."/>
            <person name="Rhodes N."/>
            <person name="Thang M."/>
            <person name="Chan C."/>
        </authorList>
    </citation>
    <scope>NUCLEOTIDE SEQUENCE</scope>
</reference>
<dbReference type="Proteomes" id="UP000604046">
    <property type="component" value="Unassembled WGS sequence"/>
</dbReference>
<evidence type="ECO:0000313" key="3">
    <source>
        <dbReference type="Proteomes" id="UP000604046"/>
    </source>
</evidence>